<reference evidence="2 3" key="1">
    <citation type="journal article" date="2018" name="PLoS Genet.">
        <title>Population sequencing reveals clonal diversity and ancestral inbreeding in the grapevine cultivar Chardonnay.</title>
        <authorList>
            <person name="Roach M.J."/>
            <person name="Johnson D.L."/>
            <person name="Bohlmann J."/>
            <person name="van Vuuren H.J."/>
            <person name="Jones S.J."/>
            <person name="Pretorius I.S."/>
            <person name="Schmidt S.A."/>
            <person name="Borneman A.R."/>
        </authorList>
    </citation>
    <scope>NUCLEOTIDE SEQUENCE [LARGE SCALE GENOMIC DNA]</scope>
    <source>
        <strain evidence="3">cv. Chardonnay</strain>
        <tissue evidence="2">Leaf</tissue>
    </source>
</reference>
<organism evidence="2 3">
    <name type="scientific">Vitis vinifera</name>
    <name type="common">Grape</name>
    <dbReference type="NCBI Taxonomy" id="29760"/>
    <lineage>
        <taxon>Eukaryota</taxon>
        <taxon>Viridiplantae</taxon>
        <taxon>Streptophyta</taxon>
        <taxon>Embryophyta</taxon>
        <taxon>Tracheophyta</taxon>
        <taxon>Spermatophyta</taxon>
        <taxon>Magnoliopsida</taxon>
        <taxon>eudicotyledons</taxon>
        <taxon>Gunneridae</taxon>
        <taxon>Pentapetalae</taxon>
        <taxon>rosids</taxon>
        <taxon>Vitales</taxon>
        <taxon>Vitaceae</taxon>
        <taxon>Viteae</taxon>
        <taxon>Vitis</taxon>
    </lineage>
</organism>
<dbReference type="PANTHER" id="PTHR48475:SF2">
    <property type="entry name" value="RIBONUCLEASE H"/>
    <property type="match status" value="1"/>
</dbReference>
<comment type="caution">
    <text evidence="2">The sequence shown here is derived from an EMBL/GenBank/DDBJ whole genome shotgun (WGS) entry which is preliminary data.</text>
</comment>
<gene>
    <name evidence="2" type="ORF">CK203_045737</name>
</gene>
<dbReference type="EMBL" id="QGNW01000155">
    <property type="protein sequence ID" value="RVW90407.1"/>
    <property type="molecule type" value="Genomic_DNA"/>
</dbReference>
<accession>A0A438I134</accession>
<feature type="compositionally biased region" description="Low complexity" evidence="1">
    <location>
        <begin position="204"/>
        <end position="224"/>
    </location>
</feature>
<evidence type="ECO:0000313" key="2">
    <source>
        <dbReference type="EMBL" id="RVW90407.1"/>
    </source>
</evidence>
<dbReference type="PANTHER" id="PTHR48475">
    <property type="entry name" value="RIBONUCLEASE H"/>
    <property type="match status" value="1"/>
</dbReference>
<dbReference type="Proteomes" id="UP000288805">
    <property type="component" value="Unassembled WGS sequence"/>
</dbReference>
<evidence type="ECO:0000313" key="3">
    <source>
        <dbReference type="Proteomes" id="UP000288805"/>
    </source>
</evidence>
<feature type="region of interest" description="Disordered" evidence="1">
    <location>
        <begin position="184"/>
        <end position="246"/>
    </location>
</feature>
<sequence length="246" mass="27929">MVESRLEKLDEWVIRRVPCEENGKADALVRIVATLPMKEAVMLPVYLKVAPSITPEPVCNTSETDLGWMLNIVKYIQMREILGDEKQAHKLRIQAARFALINDQLYRRSFGGPYLKCLSEPNAKYVLSELHEDVCGNHLGSLVLRRVFKNIAEVRPGKLQSNWEGPYVVTKTRDSAAYHLQTLNGSETSLSPPRPSSSDRHFLQPTPRQQQPRSSSSPSWQRNPHSCPRYGQPMPSWSRLLLANGK</sequence>
<proteinExistence type="predicted"/>
<protein>
    <recommendedName>
        <fullName evidence="4">Integrase zinc-binding domain-containing protein</fullName>
    </recommendedName>
</protein>
<evidence type="ECO:0000256" key="1">
    <source>
        <dbReference type="SAM" id="MobiDB-lite"/>
    </source>
</evidence>
<dbReference type="AlphaFoldDB" id="A0A438I134"/>
<evidence type="ECO:0008006" key="4">
    <source>
        <dbReference type="Google" id="ProtNLM"/>
    </source>
</evidence>
<name>A0A438I134_VITVI</name>